<dbReference type="EMBL" id="ASPP01000717">
    <property type="protein sequence ID" value="ETO36386.1"/>
    <property type="molecule type" value="Genomic_DNA"/>
</dbReference>
<dbReference type="InterPro" id="IPR043136">
    <property type="entry name" value="B30.2/SPRY_sf"/>
</dbReference>
<keyword evidence="4" id="KW-1185">Reference proteome</keyword>
<dbReference type="SUPFAM" id="SSF49899">
    <property type="entry name" value="Concanavalin A-like lectins/glucanases"/>
    <property type="match status" value="1"/>
</dbReference>
<feature type="compositionally biased region" description="Low complexity" evidence="1">
    <location>
        <begin position="155"/>
        <end position="173"/>
    </location>
</feature>
<dbReference type="PANTHER" id="PTHR12245:SF5">
    <property type="entry name" value="SPRY DOMAIN-CONTAINING SOCS BOX PROTEIN 3"/>
    <property type="match status" value="1"/>
</dbReference>
<dbReference type="InterPro" id="IPR013320">
    <property type="entry name" value="ConA-like_dom_sf"/>
</dbReference>
<feature type="region of interest" description="Disordered" evidence="1">
    <location>
        <begin position="35"/>
        <end position="188"/>
    </location>
</feature>
<dbReference type="CDD" id="cd11709">
    <property type="entry name" value="SPRY"/>
    <property type="match status" value="1"/>
</dbReference>
<dbReference type="InterPro" id="IPR050672">
    <property type="entry name" value="FBXO45-Fsn/SPSB_families"/>
</dbReference>
<evidence type="ECO:0000313" key="3">
    <source>
        <dbReference type="EMBL" id="ETO36386.1"/>
    </source>
</evidence>
<gene>
    <name evidence="3" type="ORF">RFI_00676</name>
</gene>
<feature type="compositionally biased region" description="Polar residues" evidence="1">
    <location>
        <begin position="72"/>
        <end position="81"/>
    </location>
</feature>
<feature type="domain" description="B30.2/SPRY" evidence="2">
    <location>
        <begin position="182"/>
        <end position="382"/>
    </location>
</feature>
<dbReference type="InterPro" id="IPR003877">
    <property type="entry name" value="SPRY_dom"/>
</dbReference>
<evidence type="ECO:0000256" key="1">
    <source>
        <dbReference type="SAM" id="MobiDB-lite"/>
    </source>
</evidence>
<dbReference type="AlphaFoldDB" id="X6PDX6"/>
<evidence type="ECO:0000313" key="4">
    <source>
        <dbReference type="Proteomes" id="UP000023152"/>
    </source>
</evidence>
<dbReference type="InterPro" id="IPR001870">
    <property type="entry name" value="B30.2/SPRY"/>
</dbReference>
<protein>
    <recommendedName>
        <fullName evidence="2">B30.2/SPRY domain-containing protein</fullName>
    </recommendedName>
</protein>
<sequence>MLEAQVVVLLFFFKKKSKVGGHYFFLFEFKFEGPEDDKTANRKEDPAAMEKKTEEKENKEEAADVKSVNGKAAQTTESTRAPNGKMPSTDLPKMTSKNVTPAKKVPDKSTGQGRKTGNTSTNTNKAPQRGKPTPKANGTKITSKLTQPKKPPARATSTTSATTSTKTNGTGAKLRPESVPKNPTKTASESLLLARQPSAVDVKWKEPRATEDQFAFSGTQLRIDGNSCLAKNSIQDGNSAFGLVEVTKDMKVEWIIRVTQGGQAAIGVMQTDDSLKKNSTKYRKLLNTIFCTDRLGYGYFGKDGGIMKGGKYRKYGATYKAGDVVTVVLDMATNQLEFGKGGKSQGVAFSNIPTGCYRLAVMLPKKMHKVVIEKVQVWEVDK</sequence>
<dbReference type="PANTHER" id="PTHR12245">
    <property type="entry name" value="SPRY DOMAIN CONTAINING SOCS BOX PROTEIN"/>
    <property type="match status" value="1"/>
</dbReference>
<dbReference type="OrthoDB" id="5951542at2759"/>
<name>X6PDX6_RETFI</name>
<dbReference type="PROSITE" id="PS50188">
    <property type="entry name" value="B302_SPRY"/>
    <property type="match status" value="1"/>
</dbReference>
<dbReference type="Proteomes" id="UP000023152">
    <property type="component" value="Unassembled WGS sequence"/>
</dbReference>
<proteinExistence type="predicted"/>
<feature type="compositionally biased region" description="Basic and acidic residues" evidence="1">
    <location>
        <begin position="35"/>
        <end position="64"/>
    </location>
</feature>
<feature type="compositionally biased region" description="Polar residues" evidence="1">
    <location>
        <begin position="109"/>
        <end position="126"/>
    </location>
</feature>
<organism evidence="3 4">
    <name type="scientific">Reticulomyxa filosa</name>
    <dbReference type="NCBI Taxonomy" id="46433"/>
    <lineage>
        <taxon>Eukaryota</taxon>
        <taxon>Sar</taxon>
        <taxon>Rhizaria</taxon>
        <taxon>Retaria</taxon>
        <taxon>Foraminifera</taxon>
        <taxon>Monothalamids</taxon>
        <taxon>Reticulomyxidae</taxon>
        <taxon>Reticulomyxa</taxon>
    </lineage>
</organism>
<dbReference type="Gene3D" id="2.60.120.920">
    <property type="match status" value="1"/>
</dbReference>
<evidence type="ECO:0000259" key="2">
    <source>
        <dbReference type="PROSITE" id="PS50188"/>
    </source>
</evidence>
<reference evidence="3 4" key="1">
    <citation type="journal article" date="2013" name="Curr. Biol.">
        <title>The Genome of the Foraminiferan Reticulomyxa filosa.</title>
        <authorList>
            <person name="Glockner G."/>
            <person name="Hulsmann N."/>
            <person name="Schleicher M."/>
            <person name="Noegel A.A."/>
            <person name="Eichinger L."/>
            <person name="Gallinger C."/>
            <person name="Pawlowski J."/>
            <person name="Sierra R."/>
            <person name="Euteneuer U."/>
            <person name="Pillet L."/>
            <person name="Moustafa A."/>
            <person name="Platzer M."/>
            <person name="Groth M."/>
            <person name="Szafranski K."/>
            <person name="Schliwa M."/>
        </authorList>
    </citation>
    <scope>NUCLEOTIDE SEQUENCE [LARGE SCALE GENOMIC DNA]</scope>
</reference>
<accession>X6PDX6</accession>
<comment type="caution">
    <text evidence="3">The sequence shown here is derived from an EMBL/GenBank/DDBJ whole genome shotgun (WGS) entry which is preliminary data.</text>
</comment>
<dbReference type="Pfam" id="PF00622">
    <property type="entry name" value="SPRY"/>
    <property type="match status" value="1"/>
</dbReference>